<accession>A0AAW0JWH0</accession>
<sequence length="71" mass="7948">MEAGNGRFSYFCCLQIGFIRAELKVFIIDGVYSLAEKIATHVKIRIVSIEIDKTICDRTSALEEFGICGLM</sequence>
<evidence type="ECO:0000313" key="1">
    <source>
        <dbReference type="EMBL" id="KAK7831060.1"/>
    </source>
</evidence>
<evidence type="ECO:0000313" key="2">
    <source>
        <dbReference type="Proteomes" id="UP000237347"/>
    </source>
</evidence>
<reference evidence="1 2" key="1">
    <citation type="journal article" date="2018" name="Sci. Data">
        <title>The draft genome sequence of cork oak.</title>
        <authorList>
            <person name="Ramos A.M."/>
            <person name="Usie A."/>
            <person name="Barbosa P."/>
            <person name="Barros P.M."/>
            <person name="Capote T."/>
            <person name="Chaves I."/>
            <person name="Simoes F."/>
            <person name="Abreu I."/>
            <person name="Carrasquinho I."/>
            <person name="Faro C."/>
            <person name="Guimaraes J.B."/>
            <person name="Mendonca D."/>
            <person name="Nobrega F."/>
            <person name="Rodrigues L."/>
            <person name="Saibo N.J.M."/>
            <person name="Varela M.C."/>
            <person name="Egas C."/>
            <person name="Matos J."/>
            <person name="Miguel C.M."/>
            <person name="Oliveira M.M."/>
            <person name="Ricardo C.P."/>
            <person name="Goncalves S."/>
        </authorList>
    </citation>
    <scope>NUCLEOTIDE SEQUENCE [LARGE SCALE GENOMIC DNA]</scope>
    <source>
        <strain evidence="2">cv. HL8</strain>
    </source>
</reference>
<organism evidence="1 2">
    <name type="scientific">Quercus suber</name>
    <name type="common">Cork oak</name>
    <dbReference type="NCBI Taxonomy" id="58331"/>
    <lineage>
        <taxon>Eukaryota</taxon>
        <taxon>Viridiplantae</taxon>
        <taxon>Streptophyta</taxon>
        <taxon>Embryophyta</taxon>
        <taxon>Tracheophyta</taxon>
        <taxon>Spermatophyta</taxon>
        <taxon>Magnoliopsida</taxon>
        <taxon>eudicotyledons</taxon>
        <taxon>Gunneridae</taxon>
        <taxon>Pentapetalae</taxon>
        <taxon>rosids</taxon>
        <taxon>fabids</taxon>
        <taxon>Fagales</taxon>
        <taxon>Fagaceae</taxon>
        <taxon>Quercus</taxon>
    </lineage>
</organism>
<gene>
    <name evidence="1" type="ORF">CFP56_027713</name>
</gene>
<keyword evidence="2" id="KW-1185">Reference proteome</keyword>
<name>A0AAW0JWH0_QUESU</name>
<dbReference type="Proteomes" id="UP000237347">
    <property type="component" value="Unassembled WGS sequence"/>
</dbReference>
<protein>
    <submittedName>
        <fullName evidence="1">Uncharacterized protein</fullName>
    </submittedName>
</protein>
<proteinExistence type="predicted"/>
<comment type="caution">
    <text evidence="1">The sequence shown here is derived from an EMBL/GenBank/DDBJ whole genome shotgun (WGS) entry which is preliminary data.</text>
</comment>
<dbReference type="EMBL" id="PKMF04000452">
    <property type="protein sequence ID" value="KAK7831060.1"/>
    <property type="molecule type" value="Genomic_DNA"/>
</dbReference>
<dbReference type="AlphaFoldDB" id="A0AAW0JWH0"/>